<evidence type="ECO:0000313" key="3">
    <source>
        <dbReference type="Proteomes" id="UP000318509"/>
    </source>
</evidence>
<proteinExistence type="predicted"/>
<sequence>MPTALHSFIQENGRVIVQHTFFGKTEAEAAKWKAHHLASCEYFRAAEKEGRTIEISEELDELPQPDVEDLELYLFGEDDYDDEDEEPEDEEADEEEADDEEP</sequence>
<reference evidence="2 3" key="1">
    <citation type="journal article" date="2019" name="Nat. Microbiol.">
        <title>Mediterranean grassland soil C-N compound turnover is dependent on rainfall and depth, and is mediated by genomically divergent microorganisms.</title>
        <authorList>
            <person name="Diamond S."/>
            <person name="Andeer P.F."/>
            <person name="Li Z."/>
            <person name="Crits-Christoph A."/>
            <person name="Burstein D."/>
            <person name="Anantharaman K."/>
            <person name="Lane K.R."/>
            <person name="Thomas B.C."/>
            <person name="Pan C."/>
            <person name="Northen T.R."/>
            <person name="Banfield J.F."/>
        </authorList>
    </citation>
    <scope>NUCLEOTIDE SEQUENCE [LARGE SCALE GENOMIC DNA]</scope>
    <source>
        <strain evidence="2">NP_3</strain>
    </source>
</reference>
<comment type="caution">
    <text evidence="2">The sequence shown here is derived from an EMBL/GenBank/DDBJ whole genome shotgun (WGS) entry which is preliminary data.</text>
</comment>
<feature type="region of interest" description="Disordered" evidence="1">
    <location>
        <begin position="74"/>
        <end position="102"/>
    </location>
</feature>
<dbReference type="Proteomes" id="UP000318509">
    <property type="component" value="Unassembled WGS sequence"/>
</dbReference>
<evidence type="ECO:0000256" key="1">
    <source>
        <dbReference type="SAM" id="MobiDB-lite"/>
    </source>
</evidence>
<organism evidence="2 3">
    <name type="scientific">Candidatus Segetimicrobium genomatis</name>
    <dbReference type="NCBI Taxonomy" id="2569760"/>
    <lineage>
        <taxon>Bacteria</taxon>
        <taxon>Bacillati</taxon>
        <taxon>Candidatus Sysuimicrobiota</taxon>
        <taxon>Candidatus Sysuimicrobiia</taxon>
        <taxon>Candidatus Sysuimicrobiales</taxon>
        <taxon>Candidatus Segetimicrobiaceae</taxon>
        <taxon>Candidatus Segetimicrobium</taxon>
    </lineage>
</organism>
<name>A0A537JXP8_9BACT</name>
<dbReference type="AlphaFoldDB" id="A0A537JXP8"/>
<dbReference type="EMBL" id="VBAK01000141">
    <property type="protein sequence ID" value="TMI88317.1"/>
    <property type="molecule type" value="Genomic_DNA"/>
</dbReference>
<evidence type="ECO:0000313" key="2">
    <source>
        <dbReference type="EMBL" id="TMI88317.1"/>
    </source>
</evidence>
<protein>
    <submittedName>
        <fullName evidence="2">Uncharacterized protein</fullName>
    </submittedName>
</protein>
<accession>A0A537JXP8</accession>
<gene>
    <name evidence="2" type="ORF">E6H00_12860</name>
</gene>